<dbReference type="InterPro" id="IPR043502">
    <property type="entry name" value="DNA/RNA_pol_sf"/>
</dbReference>
<name>A1AMQ8_PELPD</name>
<accession>A1AMQ8</accession>
<dbReference type="PROSITE" id="PS50878">
    <property type="entry name" value="RT_POL"/>
    <property type="match status" value="1"/>
</dbReference>
<dbReference type="Pfam" id="PF22548">
    <property type="entry name" value="AEP-TOTE"/>
    <property type="match status" value="1"/>
</dbReference>
<dbReference type="KEGG" id="ppd:Ppro_1001"/>
<dbReference type="RefSeq" id="WP_011734935.1">
    <property type="nucleotide sequence ID" value="NC_008609.1"/>
</dbReference>
<dbReference type="PANTHER" id="PTHR34047">
    <property type="entry name" value="NUCLEAR INTRON MATURASE 1, MITOCHONDRIAL-RELATED"/>
    <property type="match status" value="1"/>
</dbReference>
<sequence length="1870" mass="213738">MSIDQLAHQLHDVFAASKKAYAVQDNDGYKTKYARLSPYTIRRMLQNKLSIMTYQMVNMSDVKWLCLDFDMPNQVIGEGAEPKKDLLKDLLQVVKGACVQLDALSISYLVEFSGNRGFHIWIILDRYISKAFGYEINTKIMELIDITEPFSVDLFPTTAKISKEGIGKGVKLPCSCHVKSGCYSFLISNVYEADTINIYKNELNNTFIDSQISILNDLKRQNPKEIMNALGLSEQLVDRRSYDKFIKTSSITVTGDDEVSIDSVLNDLSGCSFLKAILKNYRLGLTEKERVIIVGLLSKIQSDNDPFFGNKLLEELFSRMPNYRPELTRKKLECLKLQPVTCEYLRHFRSDEKCSCLDGTKKSPIEHIRGVAIADNDPFAYEPMETEKVITAASKYTYQNDEVAMPTVLLKLEDMKGNNLEAVWHSVLHEVRPLKKFYTFRRQEEDKVRILITLTAKEKVLTKLAIKALHAFYYPGFSDCSYGYRFNYSLSNNNLFYPWLQQWNIFTKEIKNIVDDENAESMYVVKLDIKGFYSNIDREMLRIKLVDGPTDEIRVAFKSLGETEIDKIKVLASWFISICDATVEGKKGVPQGPAFARYLAELYLMDFDRFIERMVSGSLGRYFRYVDDVFVFVDTEAEAASILAYATNFLKSLGLHLSHGKCFVGTIAQYKPEISRYFSRAKYVVDHAKLQTDHSGKITNAITTLFSLLRNDGDGGQINESNLPFFLTHLSQHRLVHERLVKLEEYVLRMNRGRGSLFRNFFKRYIETTTNSLRHVDDLQALTGGLKREVFISSILSKIISGGDVSAYKNELRGVLTKYAMSQDLTVVEKELLGVIMLHDQDICDVEFLSKISPTLLSEIMQVPIAKNIPPAVVPYIAARIVGLEATDFLRSAYSMVRTTKLENVVAYRELGATFLKKFINDMGANQPTDYKFEFIQSVDDAQKFHHLLAFFTVIVEDVEVTFEAIINVWHAFMYFLNNRQLDYGKKLDQDSWLVEWDKIELLPGKVTSLLTLSLTDGFVKGYNCELRLYEAFYKNIVILMVVNEPSNGISIMEGISSPLAEVLERDKRLYLKWIIEGGKTVQPYPNKAVCISNILINDRLVLRKGNDYLVRVRRLDHVSESLLSETGMVIHEEGQWDPGYQTFTFNFNAKKQTIEEILNGANSVLATVSELIKLKFGIESSCQRCFGSDAESYSSTGQFDEYISDSLSPLVPLALCDNHIFDITYKKVVSNSINGFLEIVFENMVTVNKPMYNLRYPFNFSSKDIVKKLVPPKLRSDKNAMLQYLKQMYIDKTMSYDDNNPYEVERAKISGIIRYKIGRKEIITSTDISGILYDYHSLFEHKDEKHKLLLKVTDIKISPDITSFIDIYKTIIVSINSFYSMAQDTDTIPKLPDLLFNDLTRIVVTVNGFIENGFDALPIAYNEGFLLKEALPLDLTWLNQCDITADKINVTFGIDETISFGAITLSADEASNLVMVMALGGKSIELSKFEIDTVELMISNQCFLAKHENELLVIVMSSSVMRTFEAISARALALSRTNEWELGHSRECYYNTFDVQDELYKSRSFNDALENLMSHLQCKDKSLMFSRIAEWLRLFNPEDQKVLVEVIAAHRCISDEDITKFLRFLDDNASTPGVVIGSLKTSADFGGLYRLLADAAYPHARKLQLDSWPSRLIDRSLSIEELVVLNDVFISGNQVISALEKYYFLNHDPILAQDKNYHMIPGDNSLAFIEVVKNLKRITFFAAVCTETAQNEIKQFVEKWYKQEVGVIPEIIVDAALIIDIKSVQLDNNPNILTKYQGRFREMITKEKMSAIFEFNDDIPLKFYNDHKIPDTKNLLIRIKSVPKRVFKIFVLQPKDKSVKPLFNCIFEP</sequence>
<dbReference type="InterPro" id="IPR051083">
    <property type="entry name" value="GrpII_Intron_Splice-Mob/Def"/>
</dbReference>
<dbReference type="eggNOG" id="COG3344">
    <property type="taxonomic scope" value="Bacteria"/>
</dbReference>
<dbReference type="HOGENOM" id="CLU_236238_0_0_7"/>
<dbReference type="CDD" id="cd01646">
    <property type="entry name" value="RT_Bac_retron_I"/>
    <property type="match status" value="1"/>
</dbReference>
<dbReference type="SUPFAM" id="SSF56747">
    <property type="entry name" value="Prim-pol domain"/>
    <property type="match status" value="1"/>
</dbReference>
<dbReference type="Proteomes" id="UP000006732">
    <property type="component" value="Chromosome"/>
</dbReference>
<dbReference type="InterPro" id="IPR054347">
    <property type="entry name" value="TOTE_primase"/>
</dbReference>
<keyword evidence="4" id="KW-1185">Reference proteome</keyword>
<gene>
    <name evidence="3" type="ordered locus">Ppro_1001</name>
</gene>
<organism evidence="3 4">
    <name type="scientific">Pelobacter propionicus (strain DSM 2379 / NBRC 103807 / OttBd1)</name>
    <dbReference type="NCBI Taxonomy" id="338966"/>
    <lineage>
        <taxon>Bacteria</taxon>
        <taxon>Pseudomonadati</taxon>
        <taxon>Thermodesulfobacteriota</taxon>
        <taxon>Desulfuromonadia</taxon>
        <taxon>Desulfuromonadales</taxon>
        <taxon>Desulfuromonadaceae</taxon>
        <taxon>Pelobacter</taxon>
    </lineage>
</organism>
<reference evidence="3 4" key="1">
    <citation type="submission" date="2006-10" db="EMBL/GenBank/DDBJ databases">
        <title>Complete sequence of chromosome of Pelobacter propionicus DSM 2379.</title>
        <authorList>
            <consortium name="US DOE Joint Genome Institute"/>
            <person name="Copeland A."/>
            <person name="Lucas S."/>
            <person name="Lapidus A."/>
            <person name="Barry K."/>
            <person name="Detter J.C."/>
            <person name="Glavina del Rio T."/>
            <person name="Hammon N."/>
            <person name="Israni S."/>
            <person name="Dalin E."/>
            <person name="Tice H."/>
            <person name="Pitluck S."/>
            <person name="Saunders E."/>
            <person name="Brettin T."/>
            <person name="Bruce D."/>
            <person name="Han C."/>
            <person name="Tapia R."/>
            <person name="Schmutz J."/>
            <person name="Larimer F."/>
            <person name="Land M."/>
            <person name="Hauser L."/>
            <person name="Kyrpides N."/>
            <person name="Kim E."/>
            <person name="Lovley D."/>
            <person name="Richardson P."/>
        </authorList>
    </citation>
    <scope>NUCLEOTIDE SEQUENCE [LARGE SCALE GENOMIC DNA]</scope>
    <source>
        <strain evidence="4">DSM 2379 / NBRC 103807 / OttBd1</strain>
    </source>
</reference>
<evidence type="ECO:0000313" key="4">
    <source>
        <dbReference type="Proteomes" id="UP000006732"/>
    </source>
</evidence>
<feature type="domain" description="Reverse transcriptase" evidence="2">
    <location>
        <begin position="421"/>
        <end position="685"/>
    </location>
</feature>
<dbReference type="Pfam" id="PF00078">
    <property type="entry name" value="RVT_1"/>
    <property type="match status" value="1"/>
</dbReference>
<dbReference type="SUPFAM" id="SSF56672">
    <property type="entry name" value="DNA/RNA polymerases"/>
    <property type="match status" value="1"/>
</dbReference>
<dbReference type="STRING" id="338966.Ppro_1001"/>
<dbReference type="EMBL" id="CP000482">
    <property type="protein sequence ID" value="ABK98628.1"/>
    <property type="molecule type" value="Genomic_DNA"/>
</dbReference>
<comment type="similarity">
    <text evidence="1">Belongs to the bacterial reverse transcriptase family.</text>
</comment>
<evidence type="ECO:0000313" key="3">
    <source>
        <dbReference type="EMBL" id="ABK98628.1"/>
    </source>
</evidence>
<dbReference type="CDD" id="cd00525">
    <property type="entry name" value="AE_Prim_S_like"/>
    <property type="match status" value="1"/>
</dbReference>
<dbReference type="PANTHER" id="PTHR34047:SF8">
    <property type="entry name" value="PROTEIN YKFC"/>
    <property type="match status" value="1"/>
</dbReference>
<dbReference type="InterPro" id="IPR000477">
    <property type="entry name" value="RT_dom"/>
</dbReference>
<evidence type="ECO:0000256" key="1">
    <source>
        <dbReference type="ARBA" id="ARBA00034120"/>
    </source>
</evidence>
<proteinExistence type="inferred from homology"/>
<dbReference type="OrthoDB" id="9804086at2"/>
<protein>
    <recommendedName>
        <fullName evidence="2">Reverse transcriptase domain-containing protein</fullName>
    </recommendedName>
</protein>
<evidence type="ECO:0000259" key="2">
    <source>
        <dbReference type="PROSITE" id="PS50878"/>
    </source>
</evidence>